<sequence length="153" mass="17242">MMFGQQPYVYQQPIYNQPIGQPISQPMQEPMIRPQYQPAPQIPAYQPQPQQPQNQSIIWIPNEQAANDFIVAPNNAVTLWDMNAPVVYVKKADASGKPTMTTYDLVERAQAAPAPAAPRKDMSEEYVTRREFEELVAKLTAPQRKTGEKDKGG</sequence>
<accession>A0A8S5R416</accession>
<evidence type="ECO:0000313" key="1">
    <source>
        <dbReference type="EMBL" id="DAE26215.1"/>
    </source>
</evidence>
<protein>
    <submittedName>
        <fullName evidence="1">Uncharacterized protein</fullName>
    </submittedName>
</protein>
<proteinExistence type="predicted"/>
<organism evidence="1">
    <name type="scientific">Siphoviridae sp. ctcMb1</name>
    <dbReference type="NCBI Taxonomy" id="2827276"/>
    <lineage>
        <taxon>Viruses</taxon>
        <taxon>Duplodnaviria</taxon>
        <taxon>Heunggongvirae</taxon>
        <taxon>Uroviricota</taxon>
        <taxon>Caudoviricetes</taxon>
    </lineage>
</organism>
<name>A0A8S5R416_9CAUD</name>
<reference evidence="1" key="1">
    <citation type="journal article" date="2021" name="Proc. Natl. Acad. Sci. U.S.A.">
        <title>A Catalog of Tens of Thousands of Viruses from Human Metagenomes Reveals Hidden Associations with Chronic Diseases.</title>
        <authorList>
            <person name="Tisza M.J."/>
            <person name="Buck C.B."/>
        </authorList>
    </citation>
    <scope>NUCLEOTIDE SEQUENCE</scope>
    <source>
        <strain evidence="1">CtcMb1</strain>
    </source>
</reference>
<dbReference type="EMBL" id="BK015811">
    <property type="protein sequence ID" value="DAE26215.1"/>
    <property type="molecule type" value="Genomic_DNA"/>
</dbReference>